<proteinExistence type="predicted"/>
<comment type="caution">
    <text evidence="1">The sequence shown here is derived from an EMBL/GenBank/DDBJ whole genome shotgun (WGS) entry which is preliminary data.</text>
</comment>
<evidence type="ECO:0000313" key="1">
    <source>
        <dbReference type="EMBL" id="PHJ93842.1"/>
    </source>
</evidence>
<dbReference type="Proteomes" id="UP000222310">
    <property type="component" value="Unassembled WGS sequence"/>
</dbReference>
<gene>
    <name evidence="1" type="ORF">VF08_34755</name>
</gene>
<dbReference type="EMBL" id="LAHD01000177">
    <property type="protein sequence ID" value="PHJ93842.1"/>
    <property type="molecule type" value="Genomic_DNA"/>
</dbReference>
<organism evidence="1 2">
    <name type="scientific">Nostoc linckia z8</name>
    <dbReference type="NCBI Taxonomy" id="1628746"/>
    <lineage>
        <taxon>Bacteria</taxon>
        <taxon>Bacillati</taxon>
        <taxon>Cyanobacteriota</taxon>
        <taxon>Cyanophyceae</taxon>
        <taxon>Nostocales</taxon>
        <taxon>Nostocaceae</taxon>
        <taxon>Nostoc</taxon>
    </lineage>
</organism>
<protein>
    <submittedName>
        <fullName evidence="1">Uncharacterized protein</fullName>
    </submittedName>
</protein>
<evidence type="ECO:0000313" key="2">
    <source>
        <dbReference type="Proteomes" id="UP000222310"/>
    </source>
</evidence>
<name>A0A9Q5Z530_NOSLI</name>
<accession>A0A9Q5Z530</accession>
<dbReference type="AlphaFoldDB" id="A0A9Q5Z530"/>
<reference evidence="1 2" key="1">
    <citation type="submission" date="2015-02" db="EMBL/GenBank/DDBJ databases">
        <title>Nostoc linckia genome annotation.</title>
        <authorList>
            <person name="Zhou Z."/>
        </authorList>
    </citation>
    <scope>NUCLEOTIDE SEQUENCE [LARGE SCALE GENOMIC DNA]</scope>
    <source>
        <strain evidence="2">z8</strain>
    </source>
</reference>
<sequence length="65" mass="7475">MAIHRINYAEVEVIVVYSPEKKLSTSVSQSEGLVIRSTNFGFYQKFGQWLGQFYRFVKRPEGGLS</sequence>